<protein>
    <submittedName>
        <fullName evidence="1">Uncharacterized protein</fullName>
    </submittedName>
</protein>
<evidence type="ECO:0000313" key="1">
    <source>
        <dbReference type="EMBL" id="RDL38907.1"/>
    </source>
</evidence>
<name>A0A370TTP6_9HELO</name>
<dbReference type="RefSeq" id="XP_031871563.1">
    <property type="nucleotide sequence ID" value="XM_032011870.1"/>
</dbReference>
<comment type="caution">
    <text evidence="1">The sequence shown here is derived from an EMBL/GenBank/DDBJ whole genome shotgun (WGS) entry which is preliminary data.</text>
</comment>
<accession>A0A370TTP6</accession>
<proteinExistence type="predicted"/>
<sequence>MATACSVPACIKPGTLLSALDNNCYLIRATATGTDASTSADYIQPFNLQSFGSEVDEIAELKQRLGWKRAALEGKLYDHIGSDTWYYFAYGPELSATESTAMPENEVASRCIGRTIHGDIAVIRSGPVGPTNYAETFTKAELAKTAEFYKTVMPDTVFVEREQSRAMRKFGFPGMTVPGIHKN</sequence>
<dbReference type="AlphaFoldDB" id="A0A370TTP6"/>
<organism evidence="1 2">
    <name type="scientific">Venustampulla echinocandica</name>
    <dbReference type="NCBI Taxonomy" id="2656787"/>
    <lineage>
        <taxon>Eukaryota</taxon>
        <taxon>Fungi</taxon>
        <taxon>Dikarya</taxon>
        <taxon>Ascomycota</taxon>
        <taxon>Pezizomycotina</taxon>
        <taxon>Leotiomycetes</taxon>
        <taxon>Helotiales</taxon>
        <taxon>Pleuroascaceae</taxon>
        <taxon>Venustampulla</taxon>
    </lineage>
</organism>
<evidence type="ECO:0000313" key="2">
    <source>
        <dbReference type="Proteomes" id="UP000254866"/>
    </source>
</evidence>
<reference evidence="1 2" key="1">
    <citation type="journal article" date="2018" name="IMA Fungus">
        <title>IMA Genome-F 9: Draft genome sequence of Annulohypoxylon stygium, Aspergillus mulundensis, Berkeleyomyces basicola (syn. Thielaviopsis basicola), Ceratocystis smalleyi, two Cercospora beticola strains, Coleophoma cylindrospora, Fusarium fracticaudum, Phialophora cf. hyalina, and Morchella septimelata.</title>
        <authorList>
            <person name="Wingfield B.D."/>
            <person name="Bills G.F."/>
            <person name="Dong Y."/>
            <person name="Huang W."/>
            <person name="Nel W.J."/>
            <person name="Swalarsk-Parry B.S."/>
            <person name="Vaghefi N."/>
            <person name="Wilken P.M."/>
            <person name="An Z."/>
            <person name="de Beer Z.W."/>
            <person name="De Vos L."/>
            <person name="Chen L."/>
            <person name="Duong T.A."/>
            <person name="Gao Y."/>
            <person name="Hammerbacher A."/>
            <person name="Kikkert J.R."/>
            <person name="Li Y."/>
            <person name="Li H."/>
            <person name="Li K."/>
            <person name="Li Q."/>
            <person name="Liu X."/>
            <person name="Ma X."/>
            <person name="Naidoo K."/>
            <person name="Pethybridge S.J."/>
            <person name="Sun J."/>
            <person name="Steenkamp E.T."/>
            <person name="van der Nest M.A."/>
            <person name="van Wyk S."/>
            <person name="Wingfield M.J."/>
            <person name="Xiong C."/>
            <person name="Yue Q."/>
            <person name="Zhang X."/>
        </authorList>
    </citation>
    <scope>NUCLEOTIDE SEQUENCE [LARGE SCALE GENOMIC DNA]</scope>
    <source>
        <strain evidence="1 2">BP 5553</strain>
    </source>
</reference>
<dbReference type="GeneID" id="43596096"/>
<keyword evidence="2" id="KW-1185">Reference proteome</keyword>
<gene>
    <name evidence="1" type="ORF">BP5553_03247</name>
</gene>
<dbReference type="OrthoDB" id="432970at2759"/>
<dbReference type="EMBL" id="NPIC01000002">
    <property type="protein sequence ID" value="RDL38907.1"/>
    <property type="molecule type" value="Genomic_DNA"/>
</dbReference>
<dbReference type="Proteomes" id="UP000254866">
    <property type="component" value="Unassembled WGS sequence"/>
</dbReference>